<keyword evidence="3" id="KW-1185">Reference proteome</keyword>
<dbReference type="Gene3D" id="2.120.10.10">
    <property type="match status" value="1"/>
</dbReference>
<accession>A0A512CFG5</accession>
<dbReference type="CDD" id="cd15482">
    <property type="entry name" value="Sialidase_non-viral"/>
    <property type="match status" value="1"/>
</dbReference>
<dbReference type="PANTHER" id="PTHR43752:SF2">
    <property type="entry name" value="BNR_ASP-BOX REPEAT FAMILY PROTEIN"/>
    <property type="match status" value="1"/>
</dbReference>
<feature type="domain" description="Sialidase" evidence="1">
    <location>
        <begin position="100"/>
        <end position="383"/>
    </location>
</feature>
<evidence type="ECO:0000313" key="2">
    <source>
        <dbReference type="EMBL" id="GEO22916.1"/>
    </source>
</evidence>
<dbReference type="EMBL" id="BJYV01000018">
    <property type="protein sequence ID" value="GEO22916.1"/>
    <property type="molecule type" value="Genomic_DNA"/>
</dbReference>
<reference evidence="2 3" key="1">
    <citation type="submission" date="2019-07" db="EMBL/GenBank/DDBJ databases">
        <title>Whole genome shotgun sequence of Cyclobacterium qasimii NBRC 106168.</title>
        <authorList>
            <person name="Hosoyama A."/>
            <person name="Uohara A."/>
            <person name="Ohji S."/>
            <person name="Ichikawa N."/>
        </authorList>
    </citation>
    <scope>NUCLEOTIDE SEQUENCE [LARGE SCALE GENOMIC DNA]</scope>
    <source>
        <strain evidence="2 3">NBRC 106168</strain>
    </source>
</reference>
<name>A0A512CFG5_9BACT</name>
<proteinExistence type="predicted"/>
<protein>
    <recommendedName>
        <fullName evidence="1">Sialidase domain-containing protein</fullName>
    </recommendedName>
</protein>
<evidence type="ECO:0000313" key="3">
    <source>
        <dbReference type="Proteomes" id="UP000321301"/>
    </source>
</evidence>
<gene>
    <name evidence="2" type="ORF">CQA01_34500</name>
</gene>
<comment type="caution">
    <text evidence="2">The sequence shown here is derived from an EMBL/GenBank/DDBJ whole genome shotgun (WGS) entry which is preliminary data.</text>
</comment>
<evidence type="ECO:0000259" key="1">
    <source>
        <dbReference type="Pfam" id="PF13088"/>
    </source>
</evidence>
<dbReference type="PANTHER" id="PTHR43752">
    <property type="entry name" value="BNR/ASP-BOX REPEAT FAMILY PROTEIN"/>
    <property type="match status" value="1"/>
</dbReference>
<dbReference type="InterPro" id="IPR036278">
    <property type="entry name" value="Sialidase_sf"/>
</dbReference>
<dbReference type="SUPFAM" id="SSF50939">
    <property type="entry name" value="Sialidases"/>
    <property type="match status" value="1"/>
</dbReference>
<sequence>MNWELKRHFVACNMKKTTLTLLAITAGLMLNSCGGSNEKKAEAQENVQLAPNDITGNFHLPEKQKVGEGALVHAELIYSLDDRPTPQVHASTLVETPSGIVASFFSGTHEKNPDVGIRVTHLENGKWTRPVEVANGIENENLRYPTWNPVLFQPKEGPLMLFYKVGPDPRTWWGMLITSDDDGKTWSEPKKLGEDPAIGPLLGPVKNKAVQLEDGTIIAPTSTEFKKDDDTFWMVHFEISKDNGKTWEVVGPINDGVEFDAIQPSVLFHKDGSLQILCRTRQDVISESWSTDNGQTWSPMVATSLPNPNSGTDAVTLADGRQLLIYNHSTKEGEEPKGRNILNLAISDDGKTWDPFMTLENEPNESGYSYPAIIQSKDGMVHMTYTYDRKTVKYAVVDPSKIK</sequence>
<dbReference type="AlphaFoldDB" id="A0A512CFG5"/>
<dbReference type="Pfam" id="PF13088">
    <property type="entry name" value="BNR_2"/>
    <property type="match status" value="1"/>
</dbReference>
<dbReference type="InterPro" id="IPR011040">
    <property type="entry name" value="Sialidase"/>
</dbReference>
<dbReference type="Proteomes" id="UP000321301">
    <property type="component" value="Unassembled WGS sequence"/>
</dbReference>
<organism evidence="2 3">
    <name type="scientific">Cyclobacterium qasimii</name>
    <dbReference type="NCBI Taxonomy" id="1350429"/>
    <lineage>
        <taxon>Bacteria</taxon>
        <taxon>Pseudomonadati</taxon>
        <taxon>Bacteroidota</taxon>
        <taxon>Cytophagia</taxon>
        <taxon>Cytophagales</taxon>
        <taxon>Cyclobacteriaceae</taxon>
        <taxon>Cyclobacterium</taxon>
    </lineage>
</organism>